<organism evidence="1 2">
    <name type="scientific">Endozoicomonas elysicola</name>
    <dbReference type="NCBI Taxonomy" id="305900"/>
    <lineage>
        <taxon>Bacteria</taxon>
        <taxon>Pseudomonadati</taxon>
        <taxon>Pseudomonadota</taxon>
        <taxon>Gammaproteobacteria</taxon>
        <taxon>Oceanospirillales</taxon>
        <taxon>Endozoicomonadaceae</taxon>
        <taxon>Endozoicomonas</taxon>
    </lineage>
</organism>
<dbReference type="Proteomes" id="UP000027997">
    <property type="component" value="Unassembled WGS sequence"/>
</dbReference>
<comment type="caution">
    <text evidence="1">The sequence shown here is derived from an EMBL/GenBank/DDBJ whole genome shotgun (WGS) entry which is preliminary data.</text>
</comment>
<dbReference type="AlphaFoldDB" id="A0A081KFA7"/>
<dbReference type="STRING" id="305900.GV64_20780"/>
<accession>A0A081KFA7</accession>
<name>A0A081KFA7_9GAMM</name>
<keyword evidence="2" id="KW-1185">Reference proteome</keyword>
<gene>
    <name evidence="1" type="ORF">GV64_20780</name>
</gene>
<proteinExistence type="predicted"/>
<dbReference type="EMBL" id="JOJP01000001">
    <property type="protein sequence ID" value="KEI72833.1"/>
    <property type="molecule type" value="Genomic_DNA"/>
</dbReference>
<protein>
    <submittedName>
        <fullName evidence="1">Uncharacterized protein</fullName>
    </submittedName>
</protein>
<sequence length="88" mass="10018">MSVGFQKVEDIKELVRVDIKFATDTSGIIDAYACHSCPPKSFVFNEKLIVLPHDERSFTQKLRALDGKPAVLTWKPNTVQALRIWPNF</sequence>
<reference evidence="1 2" key="1">
    <citation type="submission" date="2014-06" db="EMBL/GenBank/DDBJ databases">
        <title>Whole Genome Sequences of Three Symbiotic Endozoicomonas Bacteria.</title>
        <authorList>
            <person name="Neave M.J."/>
            <person name="Apprill A."/>
            <person name="Voolstra C.R."/>
        </authorList>
    </citation>
    <scope>NUCLEOTIDE SEQUENCE [LARGE SCALE GENOMIC DNA]</scope>
    <source>
        <strain evidence="1 2">DSM 22380</strain>
    </source>
</reference>
<evidence type="ECO:0000313" key="2">
    <source>
        <dbReference type="Proteomes" id="UP000027997"/>
    </source>
</evidence>
<evidence type="ECO:0000313" key="1">
    <source>
        <dbReference type="EMBL" id="KEI72833.1"/>
    </source>
</evidence>